<dbReference type="AlphaFoldDB" id="A0A4Z2F8Z5"/>
<comment type="caution">
    <text evidence="1">The sequence shown here is derived from an EMBL/GenBank/DDBJ whole genome shotgun (WGS) entry which is preliminary data.</text>
</comment>
<accession>A0A4Z2F8Z5</accession>
<evidence type="ECO:0000313" key="2">
    <source>
        <dbReference type="Proteomes" id="UP000314294"/>
    </source>
</evidence>
<evidence type="ECO:0000313" key="1">
    <source>
        <dbReference type="EMBL" id="TNN37435.1"/>
    </source>
</evidence>
<organism evidence="1 2">
    <name type="scientific">Liparis tanakae</name>
    <name type="common">Tanaka's snailfish</name>
    <dbReference type="NCBI Taxonomy" id="230148"/>
    <lineage>
        <taxon>Eukaryota</taxon>
        <taxon>Metazoa</taxon>
        <taxon>Chordata</taxon>
        <taxon>Craniata</taxon>
        <taxon>Vertebrata</taxon>
        <taxon>Euteleostomi</taxon>
        <taxon>Actinopterygii</taxon>
        <taxon>Neopterygii</taxon>
        <taxon>Teleostei</taxon>
        <taxon>Neoteleostei</taxon>
        <taxon>Acanthomorphata</taxon>
        <taxon>Eupercaria</taxon>
        <taxon>Perciformes</taxon>
        <taxon>Cottioidei</taxon>
        <taxon>Cottales</taxon>
        <taxon>Liparidae</taxon>
        <taxon>Liparis</taxon>
    </lineage>
</organism>
<dbReference type="EMBL" id="SRLO01001489">
    <property type="protein sequence ID" value="TNN37435.1"/>
    <property type="molecule type" value="Genomic_DNA"/>
</dbReference>
<protein>
    <submittedName>
        <fullName evidence="1">Uncharacterized protein</fullName>
    </submittedName>
</protein>
<reference evidence="1 2" key="1">
    <citation type="submission" date="2019-03" db="EMBL/GenBank/DDBJ databases">
        <title>First draft genome of Liparis tanakae, snailfish: a comprehensive survey of snailfish specific genes.</title>
        <authorList>
            <person name="Kim W."/>
            <person name="Song I."/>
            <person name="Jeong J.-H."/>
            <person name="Kim D."/>
            <person name="Kim S."/>
            <person name="Ryu S."/>
            <person name="Song J.Y."/>
            <person name="Lee S.K."/>
        </authorList>
    </citation>
    <scope>NUCLEOTIDE SEQUENCE [LARGE SCALE GENOMIC DNA]</scope>
    <source>
        <tissue evidence="1">Muscle</tissue>
    </source>
</reference>
<dbReference type="Proteomes" id="UP000314294">
    <property type="component" value="Unassembled WGS sequence"/>
</dbReference>
<name>A0A4Z2F8Z5_9TELE</name>
<keyword evidence="2" id="KW-1185">Reference proteome</keyword>
<gene>
    <name evidence="1" type="ORF">EYF80_052398</name>
</gene>
<proteinExistence type="predicted"/>
<sequence>MQLDQDPNRTNKAEHCPLRPSDVAHRLVHGGHHAGVQPAVGVLDETVGGQVALGHLQGAVDGLQRHVEEERLRDGRERHVQRTASRVQSRDARAGDMSEVILAARQVPLAHHVGVVARLLHALRQQLLLQRHTVGLTGPDDLMLHARVDLRRAVPHALQDDVTKPRNGAKQAARCGPHLVPPGHELVPGRCAQGLDVVVIQPDSSCRQLVQVRGDDLRVVIADIVPTEVIRQDEDDPGPRGLGEGQGLLDDHGAVFPPQQLHLQLLAHRAQLHGQFHLRSCPSDPAPVMSRNSPGDSWVMVTSAKTFPVGVSMWLMFVRPT</sequence>